<gene>
    <name evidence="6" type="ORF">FHW20_004463</name>
</gene>
<dbReference type="InterPro" id="IPR016162">
    <property type="entry name" value="Ald_DH_N"/>
</dbReference>
<dbReference type="Gene3D" id="3.40.605.10">
    <property type="entry name" value="Aldehyde Dehydrogenase, Chain A, domain 1"/>
    <property type="match status" value="1"/>
</dbReference>
<dbReference type="InterPro" id="IPR016163">
    <property type="entry name" value="Ald_DH_C"/>
</dbReference>
<dbReference type="EMBL" id="JACGXG010000011">
    <property type="protein sequence ID" value="MBA8853482.1"/>
    <property type="molecule type" value="Genomic_DNA"/>
</dbReference>
<evidence type="ECO:0000256" key="2">
    <source>
        <dbReference type="ARBA" id="ARBA00023002"/>
    </source>
</evidence>
<dbReference type="PROSITE" id="PS00070">
    <property type="entry name" value="ALDEHYDE_DEHYDR_CYS"/>
    <property type="match status" value="1"/>
</dbReference>
<keyword evidence="2 4" id="KW-0560">Oxidoreductase</keyword>
<dbReference type="InterPro" id="IPR015590">
    <property type="entry name" value="Aldehyde_DH_dom"/>
</dbReference>
<dbReference type="CDD" id="cd07112">
    <property type="entry name" value="ALDH_GABALDH-PuuC"/>
    <property type="match status" value="1"/>
</dbReference>
<keyword evidence="1" id="KW-0521">NADP</keyword>
<dbReference type="InterPro" id="IPR016160">
    <property type="entry name" value="Ald_DH_CS_CYS"/>
</dbReference>
<dbReference type="Pfam" id="PF00171">
    <property type="entry name" value="Aldedh"/>
    <property type="match status" value="1"/>
</dbReference>
<dbReference type="RefSeq" id="WP_182512072.1">
    <property type="nucleotide sequence ID" value="NZ_JACGXG010000011.1"/>
</dbReference>
<organism evidence="6 7">
    <name type="scientific">Brucella intermedia</name>
    <dbReference type="NCBI Taxonomy" id="94625"/>
    <lineage>
        <taxon>Bacteria</taxon>
        <taxon>Pseudomonadati</taxon>
        <taxon>Pseudomonadota</taxon>
        <taxon>Alphaproteobacteria</taxon>
        <taxon>Hyphomicrobiales</taxon>
        <taxon>Brucellaceae</taxon>
        <taxon>Brucella/Ochrobactrum group</taxon>
        <taxon>Brucella</taxon>
    </lineage>
</organism>
<dbReference type="Gene3D" id="3.40.309.10">
    <property type="entry name" value="Aldehyde Dehydrogenase, Chain A, domain 2"/>
    <property type="match status" value="1"/>
</dbReference>
<dbReference type="InterPro" id="IPR016161">
    <property type="entry name" value="Ald_DH/histidinol_DH"/>
</dbReference>
<reference evidence="6 7" key="1">
    <citation type="submission" date="2020-07" db="EMBL/GenBank/DDBJ databases">
        <title>Genomic Encyclopedia of Type Strains, Phase IV (KMG-V): Genome sequencing to study the core and pangenomes of soil and plant-associated prokaryotes.</title>
        <authorList>
            <person name="Whitman W."/>
        </authorList>
    </citation>
    <scope>NUCLEOTIDE SEQUENCE [LARGE SCALE GENOMIC DNA]</scope>
    <source>
        <strain evidence="6 7">RH4WT92</strain>
    </source>
</reference>
<comment type="similarity">
    <text evidence="4">Belongs to the aldehyde dehydrogenase family.</text>
</comment>
<accession>A0ABR6AVL5</accession>
<dbReference type="InterPro" id="IPR029510">
    <property type="entry name" value="Ald_DH_CS_GLU"/>
</dbReference>
<sequence length="499" mass="53267">MTFSSIDWHAKAAALKLPNQMIVNGQEIGSVSGETFGIISPRNGKLLGQMPKGSSEDVDVAVKAARAAFESGVWRNRKPTERKAVLLKLAELMERDRGTLALLDSLAMGAPIMMTHEHCTQWGITCFRWYAEAIDKLYDEIAPTGPEALAMIVSEPVGVVGLVLPWNWPTAMIGWKVPPALATGNSVVLKPDEQTSLSALHIAKLALEAGLPEGVFNVVTGGAAVGEAIGRHNDIDAVAFTGSTAVGGRFLRYAGESNMKPVWLELGGKSPNIIFEDAPNIDAAAQAAAIGIFLNSGQVCAAGSRLLVHNRVRDQIVEGVKSASKMFAPGDPLTPSTMMGPIAKREQFDRVNDYIKIGQGEGARLASGGAAVLGETGGYYIEPTIFDQVDNGMRIAREEIFGPVLSVIGFDSEEEAVRIANDSDYGLAGALWTSNLSRAHRVARNLRAGAVSVNAYAADASEVTVPFGGYKRSGFGRDKSLHALDKYVQHKTIWISVEP</sequence>
<name>A0ABR6AVL5_9HYPH</name>
<feature type="domain" description="Aldehyde dehydrogenase" evidence="5">
    <location>
        <begin position="34"/>
        <end position="493"/>
    </location>
</feature>
<keyword evidence="7" id="KW-1185">Reference proteome</keyword>
<dbReference type="Proteomes" id="UP000578622">
    <property type="component" value="Unassembled WGS sequence"/>
</dbReference>
<dbReference type="SUPFAM" id="SSF53720">
    <property type="entry name" value="ALDH-like"/>
    <property type="match status" value="1"/>
</dbReference>
<evidence type="ECO:0000259" key="5">
    <source>
        <dbReference type="Pfam" id="PF00171"/>
    </source>
</evidence>
<evidence type="ECO:0000256" key="3">
    <source>
        <dbReference type="PROSITE-ProRule" id="PRU10007"/>
    </source>
</evidence>
<evidence type="ECO:0000256" key="4">
    <source>
        <dbReference type="RuleBase" id="RU003345"/>
    </source>
</evidence>
<feature type="active site" evidence="3">
    <location>
        <position position="265"/>
    </location>
</feature>
<dbReference type="PROSITE" id="PS00687">
    <property type="entry name" value="ALDEHYDE_DEHYDR_GLU"/>
    <property type="match status" value="1"/>
</dbReference>
<evidence type="ECO:0000313" key="7">
    <source>
        <dbReference type="Proteomes" id="UP000578622"/>
    </source>
</evidence>
<evidence type="ECO:0000313" key="6">
    <source>
        <dbReference type="EMBL" id="MBA8853482.1"/>
    </source>
</evidence>
<proteinExistence type="inferred from homology"/>
<comment type="caution">
    <text evidence="6">The sequence shown here is derived from an EMBL/GenBank/DDBJ whole genome shotgun (WGS) entry which is preliminary data.</text>
</comment>
<evidence type="ECO:0000256" key="1">
    <source>
        <dbReference type="ARBA" id="ARBA00022857"/>
    </source>
</evidence>
<protein>
    <submittedName>
        <fullName evidence="6">Acyl-CoA reductase-like NAD-dependent aldehyde dehydrogenase</fullName>
    </submittedName>
</protein>
<dbReference type="PANTHER" id="PTHR11699">
    <property type="entry name" value="ALDEHYDE DEHYDROGENASE-RELATED"/>
    <property type="match status" value="1"/>
</dbReference>